<comment type="subunit">
    <text evidence="12">Homodimer.</text>
</comment>
<feature type="binding site" evidence="12">
    <location>
        <begin position="346"/>
        <end position="349"/>
    </location>
    <ligand>
        <name>substrate</name>
    </ligand>
</feature>
<dbReference type="PANTHER" id="PTHR45770">
    <property type="entry name" value="ATP-DEPENDENT 6-PHOSPHOFRUCTOKINASE 1"/>
    <property type="match status" value="1"/>
</dbReference>
<feature type="binding site" evidence="12">
    <location>
        <begin position="168"/>
        <end position="171"/>
    </location>
    <ligand>
        <name>ATP</name>
        <dbReference type="ChEBI" id="CHEBI:30616"/>
    </ligand>
</feature>
<evidence type="ECO:0000256" key="10">
    <source>
        <dbReference type="ARBA" id="ARBA00048070"/>
    </source>
</evidence>
<dbReference type="Proteomes" id="UP000324209">
    <property type="component" value="Chromosome"/>
</dbReference>
<feature type="binding site" evidence="12">
    <location>
        <begin position="197"/>
        <end position="199"/>
    </location>
    <ligand>
        <name>substrate</name>
    </ligand>
</feature>
<feature type="binding site" evidence="12">
    <location>
        <position position="77"/>
    </location>
    <ligand>
        <name>ATP</name>
        <dbReference type="ChEBI" id="CHEBI:30616"/>
    </ligand>
</feature>
<evidence type="ECO:0000259" key="13">
    <source>
        <dbReference type="Pfam" id="PF00365"/>
    </source>
</evidence>
<dbReference type="EC" id="2.7.1.11" evidence="12"/>
<evidence type="ECO:0000256" key="2">
    <source>
        <dbReference type="ARBA" id="ARBA00003138"/>
    </source>
</evidence>
<keyword evidence="12" id="KW-0963">Cytoplasm</keyword>
<evidence type="ECO:0000256" key="12">
    <source>
        <dbReference type="HAMAP-Rule" id="MF_01981"/>
    </source>
</evidence>
<comment type="pathway">
    <text evidence="12">Carbohydrate degradation; glycolysis; D-glyceraldehyde 3-phosphate and glycerone phosphate from D-glucose: step 3/4.</text>
</comment>
<evidence type="ECO:0000256" key="1">
    <source>
        <dbReference type="ARBA" id="ARBA00001946"/>
    </source>
</evidence>
<keyword evidence="6 12" id="KW-0418">Kinase</keyword>
<dbReference type="UniPathway" id="UPA00109">
    <property type="reaction ID" value="UER00182"/>
</dbReference>
<keyword evidence="9 12" id="KW-0324">Glycolysis</keyword>
<comment type="function">
    <text evidence="12">Catalyzes the phosphorylation of D-fructose 6-phosphate to fructose 1,6-bisphosphate by ATP, the first committing step of glycolysis.</text>
</comment>
<comment type="catalytic activity">
    <reaction evidence="11">
        <text>beta-D-fructose 6-phosphate + diphosphate = beta-D-fructose 1,6-bisphosphate + phosphate + H(+)</text>
        <dbReference type="Rhea" id="RHEA:13613"/>
        <dbReference type="ChEBI" id="CHEBI:15378"/>
        <dbReference type="ChEBI" id="CHEBI:32966"/>
        <dbReference type="ChEBI" id="CHEBI:33019"/>
        <dbReference type="ChEBI" id="CHEBI:43474"/>
        <dbReference type="ChEBI" id="CHEBI:57634"/>
        <dbReference type="EC" id="2.7.1.90"/>
    </reaction>
</comment>
<dbReference type="AlphaFoldDB" id="A0A5C1QJH1"/>
<dbReference type="HAMAP" id="MF_01981">
    <property type="entry name" value="Phosphofructokinase_II_X"/>
    <property type="match status" value="1"/>
</dbReference>
<comment type="function">
    <text evidence="2">Catalyzes the phosphorylation of D-fructose 6-phosphate, the first committing step of glycolysis. Uses inorganic phosphate (PPi) as phosphoryl donor instead of ATP like common ATP-dependent phosphofructokinases (ATP-PFKs), which renders the reaction reversible, and can thus function both in glycolysis and gluconeogenesis. Consistently, PPi-PFK can replace the enzymes of both the forward (ATP-PFK) and reverse (fructose-bisphosphatase (FBPase)) reactions.</text>
</comment>
<feature type="active site" description="Proton acceptor" evidence="12">
    <location>
        <position position="199"/>
    </location>
</feature>
<dbReference type="PIRSF" id="PIRSF000534">
    <property type="entry name" value="PPi_PFK_TP0108"/>
    <property type="match status" value="1"/>
</dbReference>
<feature type="site" description="Important for substrate specificity; cannot use PPi as phosphoryl donor" evidence="12">
    <location>
        <position position="170"/>
    </location>
</feature>
<evidence type="ECO:0000256" key="11">
    <source>
        <dbReference type="ARBA" id="ARBA00048072"/>
    </source>
</evidence>
<comment type="cofactor">
    <cofactor evidence="1 12">
        <name>Mg(2+)</name>
        <dbReference type="ChEBI" id="CHEBI:18420"/>
    </cofactor>
</comment>
<dbReference type="InterPro" id="IPR000023">
    <property type="entry name" value="Phosphofructokinase_dom"/>
</dbReference>
<keyword evidence="8 12" id="KW-0460">Magnesium</keyword>
<keyword evidence="3 12" id="KW-0808">Transferase</keyword>
<keyword evidence="5 12" id="KW-0547">Nucleotide-binding</keyword>
<dbReference type="InterPro" id="IPR035966">
    <property type="entry name" value="PKF_sf"/>
</dbReference>
<dbReference type="NCBIfam" id="NF005301">
    <property type="entry name" value="PRK06830.1"/>
    <property type="match status" value="1"/>
</dbReference>
<dbReference type="GO" id="GO:0006002">
    <property type="term" value="P:fructose 6-phosphate metabolic process"/>
    <property type="evidence" value="ECO:0007669"/>
    <property type="project" value="InterPro"/>
</dbReference>
<evidence type="ECO:0000256" key="7">
    <source>
        <dbReference type="ARBA" id="ARBA00022840"/>
    </source>
</evidence>
<protein>
    <recommendedName>
        <fullName evidence="12">ATP-dependent 6-phosphofructokinase</fullName>
        <shortName evidence="12">ATP-PFK</shortName>
        <shortName evidence="12">Phosphofructokinase</shortName>
        <ecNumber evidence="12">2.7.1.11</ecNumber>
    </recommendedName>
    <alternativeName>
        <fullName evidence="12">Phosphohexokinase</fullName>
    </alternativeName>
</protein>
<comment type="catalytic activity">
    <reaction evidence="10 12">
        <text>beta-D-fructose 6-phosphate + ATP = beta-D-fructose 1,6-bisphosphate + ADP + H(+)</text>
        <dbReference type="Rhea" id="RHEA:16109"/>
        <dbReference type="ChEBI" id="CHEBI:15378"/>
        <dbReference type="ChEBI" id="CHEBI:30616"/>
        <dbReference type="ChEBI" id="CHEBI:32966"/>
        <dbReference type="ChEBI" id="CHEBI:57634"/>
        <dbReference type="ChEBI" id="CHEBI:456216"/>
        <dbReference type="EC" id="2.7.1.11"/>
    </reaction>
</comment>
<evidence type="ECO:0000256" key="9">
    <source>
        <dbReference type="ARBA" id="ARBA00023152"/>
    </source>
</evidence>
<evidence type="ECO:0000256" key="3">
    <source>
        <dbReference type="ARBA" id="ARBA00022679"/>
    </source>
</evidence>
<feature type="binding site" evidence="12">
    <location>
        <begin position="242"/>
        <end position="244"/>
    </location>
    <ligand>
        <name>substrate</name>
    </ligand>
</feature>
<gene>
    <name evidence="12" type="primary">pfkA</name>
    <name evidence="14" type="ORF">EXM22_04695</name>
</gene>
<dbReference type="EMBL" id="CP036150">
    <property type="protein sequence ID" value="QEN07319.1"/>
    <property type="molecule type" value="Genomic_DNA"/>
</dbReference>
<dbReference type="RefSeq" id="WP_149485400.1">
    <property type="nucleotide sequence ID" value="NZ_CP036150.1"/>
</dbReference>
<dbReference type="FunFam" id="3.40.50.450:FF:000002">
    <property type="entry name" value="ATP-dependent 6-phosphofructokinase"/>
    <property type="match status" value="1"/>
</dbReference>
<feature type="binding site" evidence="12">
    <location>
        <position position="169"/>
    </location>
    <ligand>
        <name>Mg(2+)</name>
        <dbReference type="ChEBI" id="CHEBI:18420"/>
        <note>catalytic</note>
    </ligand>
</feature>
<dbReference type="Gene3D" id="3.40.50.450">
    <property type="match status" value="1"/>
</dbReference>
<dbReference type="InterPro" id="IPR050929">
    <property type="entry name" value="PFKA"/>
</dbReference>
<dbReference type="GO" id="GO:0005524">
    <property type="term" value="F:ATP binding"/>
    <property type="evidence" value="ECO:0007669"/>
    <property type="project" value="UniProtKB-KW"/>
</dbReference>
<comment type="similarity">
    <text evidence="12">Belongs to the phosphofructokinase type A (PFKA) family. PPi-dependent PFK group II subfamily. Atypical ATP-dependent clade 'X' sub-subfamily.</text>
</comment>
<dbReference type="OrthoDB" id="9802503at2"/>
<evidence type="ECO:0000256" key="5">
    <source>
        <dbReference type="ARBA" id="ARBA00022741"/>
    </source>
</evidence>
<evidence type="ECO:0000256" key="6">
    <source>
        <dbReference type="ARBA" id="ARBA00022777"/>
    </source>
</evidence>
<dbReference type="InterPro" id="IPR022953">
    <property type="entry name" value="ATP_PFK"/>
</dbReference>
<proteinExistence type="inferred from homology"/>
<organism evidence="14 15">
    <name type="scientific">Oceanispirochaeta crateris</name>
    <dbReference type="NCBI Taxonomy" id="2518645"/>
    <lineage>
        <taxon>Bacteria</taxon>
        <taxon>Pseudomonadati</taxon>
        <taxon>Spirochaetota</taxon>
        <taxon>Spirochaetia</taxon>
        <taxon>Spirochaetales</taxon>
        <taxon>Spirochaetaceae</taxon>
        <taxon>Oceanispirochaeta</taxon>
    </lineage>
</organism>
<dbReference type="GO" id="GO:0003872">
    <property type="term" value="F:6-phosphofructokinase activity"/>
    <property type="evidence" value="ECO:0007669"/>
    <property type="project" value="UniProtKB-UniRule"/>
</dbReference>
<comment type="subcellular location">
    <subcellularLocation>
        <location evidence="12">Cytoplasm</location>
    </subcellularLocation>
</comment>
<evidence type="ECO:0000256" key="8">
    <source>
        <dbReference type="ARBA" id="ARBA00022842"/>
    </source>
</evidence>
<evidence type="ECO:0000313" key="15">
    <source>
        <dbReference type="Proteomes" id="UP000324209"/>
    </source>
</evidence>
<feature type="binding site" evidence="12">
    <location>
        <position position="295"/>
    </location>
    <ligand>
        <name>substrate</name>
    </ligand>
</feature>
<dbReference type="PRINTS" id="PR00476">
    <property type="entry name" value="PHFRCTKINASE"/>
</dbReference>
<feature type="domain" description="Phosphofructokinase" evidence="13">
    <location>
        <begin position="69"/>
        <end position="371"/>
    </location>
</feature>
<dbReference type="Pfam" id="PF00365">
    <property type="entry name" value="PFK"/>
    <property type="match status" value="1"/>
</dbReference>
<dbReference type="KEGG" id="ock:EXM22_04695"/>
<dbReference type="GO" id="GO:0005737">
    <property type="term" value="C:cytoplasm"/>
    <property type="evidence" value="ECO:0007669"/>
    <property type="project" value="UniProtKB-SubCell"/>
</dbReference>
<accession>A0A5C1QJH1</accession>
<keyword evidence="15" id="KW-1185">Reference proteome</keyword>
<dbReference type="GO" id="GO:0046872">
    <property type="term" value="F:metal ion binding"/>
    <property type="evidence" value="ECO:0007669"/>
    <property type="project" value="UniProtKB-KW"/>
</dbReference>
<evidence type="ECO:0000313" key="14">
    <source>
        <dbReference type="EMBL" id="QEN07319.1"/>
    </source>
</evidence>
<evidence type="ECO:0000256" key="4">
    <source>
        <dbReference type="ARBA" id="ARBA00022723"/>
    </source>
</evidence>
<feature type="binding site" evidence="12">
    <location>
        <begin position="143"/>
        <end position="144"/>
    </location>
    <ligand>
        <name>ATP</name>
        <dbReference type="ChEBI" id="CHEBI:30616"/>
    </ligand>
</feature>
<sequence length="423" mass="46093">MNQTNYRIDNLGECRIPSPLTSLVAGADEEARIMLDPILKKGQVNHQEPSSLELSGPRRKIFFTPEKTRAAIITCGGLCPGLNDVIRSITMVLWYRYGVRNILGLRYGYEGLNPDFHHNPIQLNPDVVEDIHQKGGTILGSSRGPQDVGVMVDYLQEMQIDILFTVGGDGTQRGALDLVEEISRRGAKIAVIGIPKTIDNDISCTERTFGFQTAVALSQPSIDSAHMEAKAVRNGVGLVKLMGRDSGFVAAYASLASSDVNLLLVPEVSFSLPKVMHFLEERLKQKSHAVIVVAEGSGKELLPPDGQDASGNEILGDIGVFLKHAIQAHFRQNGRPVSVKYIDPSYTIRSARANADDSVFCFRLAENAVHAAMAGKTGMVVGLWNGHFVDIPSIEAVRQRKKIDPSSSLWTSILDNTGQPDLI</sequence>
<name>A0A5C1QJH1_9SPIO</name>
<keyword evidence="7 12" id="KW-0067">ATP-binding</keyword>
<reference evidence="14 15" key="1">
    <citation type="submission" date="2019-02" db="EMBL/GenBank/DDBJ databases">
        <title>Complete Genome Sequence and Methylome Analysis of free living Spirochaetas.</title>
        <authorList>
            <person name="Fomenkov A."/>
            <person name="Dubinina G."/>
            <person name="Leshcheva N."/>
            <person name="Mikheeva N."/>
            <person name="Grabovich M."/>
            <person name="Vincze T."/>
            <person name="Roberts R.J."/>
        </authorList>
    </citation>
    <scope>NUCLEOTIDE SEQUENCE [LARGE SCALE GENOMIC DNA]</scope>
    <source>
        <strain evidence="14 15">K2</strain>
    </source>
</reference>
<keyword evidence="4 12" id="KW-0479">Metal-binding</keyword>
<dbReference type="InterPro" id="IPR012004">
    <property type="entry name" value="PyroP-dep_PFK_TP0108"/>
</dbReference>
<dbReference type="SUPFAM" id="SSF53784">
    <property type="entry name" value="Phosphofructokinase"/>
    <property type="match status" value="1"/>
</dbReference>
<dbReference type="GO" id="GO:0047334">
    <property type="term" value="F:diphosphate-fructose-6-phosphate 1-phosphotransferase activity"/>
    <property type="evidence" value="ECO:0007669"/>
    <property type="project" value="UniProtKB-EC"/>
</dbReference>